<dbReference type="Gene3D" id="3.10.620.30">
    <property type="match status" value="1"/>
</dbReference>
<dbReference type="AlphaFoldDB" id="A0A7X2NKM0"/>
<dbReference type="Pfam" id="PF01841">
    <property type="entry name" value="Transglut_core"/>
    <property type="match status" value="1"/>
</dbReference>
<feature type="domain" description="Transglutaminase-like" evidence="2">
    <location>
        <begin position="227"/>
        <end position="288"/>
    </location>
</feature>
<dbReference type="RefSeq" id="WP_154471972.1">
    <property type="nucleotide sequence ID" value="NZ_VUMD01000006.1"/>
</dbReference>
<dbReference type="InterPro" id="IPR038765">
    <property type="entry name" value="Papain-like_cys_pep_sf"/>
</dbReference>
<dbReference type="SUPFAM" id="SSF54001">
    <property type="entry name" value="Cysteine proteinases"/>
    <property type="match status" value="1"/>
</dbReference>
<dbReference type="InterPro" id="IPR002931">
    <property type="entry name" value="Transglutaminase-like"/>
</dbReference>
<protein>
    <submittedName>
        <fullName evidence="3">Transglutaminase domain-containing protein</fullName>
    </submittedName>
</protein>
<feature type="signal peptide" evidence="1">
    <location>
        <begin position="1"/>
        <end position="23"/>
    </location>
</feature>
<dbReference type="SMART" id="SM00460">
    <property type="entry name" value="TGc"/>
    <property type="match status" value="1"/>
</dbReference>
<keyword evidence="4" id="KW-1185">Reference proteome</keyword>
<evidence type="ECO:0000313" key="4">
    <source>
        <dbReference type="Proteomes" id="UP000429958"/>
    </source>
</evidence>
<dbReference type="PANTHER" id="PTHR33490:SF6">
    <property type="entry name" value="SLL1049 PROTEIN"/>
    <property type="match status" value="1"/>
</dbReference>
<feature type="chain" id="PRO_5039541249" evidence="1">
    <location>
        <begin position="24"/>
        <end position="323"/>
    </location>
</feature>
<sequence>MRKQRSIVAAAILFAACSVHPFALQDATKIEMPTMTETAAKSRNTGLVTDIVNGKYEKAAEETMGYYVINDHGDIFLADGSGNLFANGAADDQFIYDEEGRQINSLSYIGEKYRPIFEATPEGGNLVFDNETEAALFTIWHQLEICDRQGLEIWRQDTDHGKVVIPKANFLPAASQENPIYHDTIASLATQISMKVTEEEKIRAAMELVSGTFEYDSAYQSANMTEALQAGKGVCYHYARLAKEALEAAGIPAEYITGHLSADKSQLHVWIKAWDREKEVWRYLDPTVLDSDPISAWLAFDLYAMYLNMYDATNIENSAFRFV</sequence>
<comment type="caution">
    <text evidence="3">The sequence shown here is derived from an EMBL/GenBank/DDBJ whole genome shotgun (WGS) entry which is preliminary data.</text>
</comment>
<dbReference type="PANTHER" id="PTHR33490">
    <property type="entry name" value="BLR5614 PROTEIN-RELATED"/>
    <property type="match status" value="1"/>
</dbReference>
<name>A0A7X2NKM0_9CLOT</name>
<reference evidence="3 4" key="1">
    <citation type="submission" date="2019-08" db="EMBL/GenBank/DDBJ databases">
        <title>In-depth cultivation of the pig gut microbiome towards novel bacterial diversity and tailored functional studies.</title>
        <authorList>
            <person name="Wylensek D."/>
            <person name="Hitch T.C.A."/>
            <person name="Clavel T."/>
        </authorList>
    </citation>
    <scope>NUCLEOTIDE SEQUENCE [LARGE SCALE GENOMIC DNA]</scope>
    <source>
        <strain evidence="3 4">WCA-389-WT-23D1</strain>
    </source>
</reference>
<proteinExistence type="predicted"/>
<accession>A0A7X2NKM0</accession>
<dbReference type="Proteomes" id="UP000429958">
    <property type="component" value="Unassembled WGS sequence"/>
</dbReference>
<keyword evidence="1" id="KW-0732">Signal</keyword>
<organism evidence="3 4">
    <name type="scientific">Clostridium porci</name>
    <dbReference type="NCBI Taxonomy" id="2605778"/>
    <lineage>
        <taxon>Bacteria</taxon>
        <taxon>Bacillati</taxon>
        <taxon>Bacillota</taxon>
        <taxon>Clostridia</taxon>
        <taxon>Eubacteriales</taxon>
        <taxon>Clostridiaceae</taxon>
        <taxon>Clostridium</taxon>
    </lineage>
</organism>
<evidence type="ECO:0000256" key="1">
    <source>
        <dbReference type="SAM" id="SignalP"/>
    </source>
</evidence>
<gene>
    <name evidence="3" type="ORF">FYJ39_08085</name>
</gene>
<dbReference type="EMBL" id="VUMD01000006">
    <property type="protein sequence ID" value="MSS36528.1"/>
    <property type="molecule type" value="Genomic_DNA"/>
</dbReference>
<evidence type="ECO:0000313" key="3">
    <source>
        <dbReference type="EMBL" id="MSS36528.1"/>
    </source>
</evidence>
<evidence type="ECO:0000259" key="2">
    <source>
        <dbReference type="SMART" id="SM00460"/>
    </source>
</evidence>
<dbReference type="PROSITE" id="PS51257">
    <property type="entry name" value="PROKAR_LIPOPROTEIN"/>
    <property type="match status" value="1"/>
</dbReference>